<evidence type="ECO:0000313" key="8">
    <source>
        <dbReference type="EMBL" id="AMY69398.1"/>
    </source>
</evidence>
<dbReference type="SMART" id="SM00988">
    <property type="entry name" value="UreE_N"/>
    <property type="match status" value="1"/>
</dbReference>
<name>A0A159Z4X2_9RHOB</name>
<dbReference type="STRING" id="1335048.AKL17_2152"/>
<feature type="compositionally biased region" description="Basic and acidic residues" evidence="6">
    <location>
        <begin position="144"/>
        <end position="167"/>
    </location>
</feature>
<evidence type="ECO:0000256" key="6">
    <source>
        <dbReference type="SAM" id="MobiDB-lite"/>
    </source>
</evidence>
<organism evidence="8 9">
    <name type="scientific">Frigidibacter mobilis</name>
    <dbReference type="NCBI Taxonomy" id="1335048"/>
    <lineage>
        <taxon>Bacteria</taxon>
        <taxon>Pseudomonadati</taxon>
        <taxon>Pseudomonadota</taxon>
        <taxon>Alphaproteobacteria</taxon>
        <taxon>Rhodobacterales</taxon>
        <taxon>Paracoccaceae</taxon>
        <taxon>Frigidibacter</taxon>
    </lineage>
</organism>
<reference evidence="8 9" key="1">
    <citation type="submission" date="2015-09" db="EMBL/GenBank/DDBJ databases">
        <title>Complete genome sequence of Defluviimonas alba cai42t isolated from an oilfield in Xinjiang.</title>
        <authorList>
            <person name="Geng S."/>
            <person name="Pan X."/>
            <person name="Wu X."/>
        </authorList>
    </citation>
    <scope>NUCLEOTIDE SEQUENCE [LARGE SCALE GENOMIC DNA]</scope>
    <source>
        <strain evidence="9">cai42</strain>
    </source>
</reference>
<dbReference type="GO" id="GO:0016151">
    <property type="term" value="F:nickel cation binding"/>
    <property type="evidence" value="ECO:0007669"/>
    <property type="project" value="UniProtKB-UniRule"/>
</dbReference>
<dbReference type="Proteomes" id="UP000076128">
    <property type="component" value="Chromosome"/>
</dbReference>
<dbReference type="RefSeq" id="WP_066813081.1">
    <property type="nucleotide sequence ID" value="NZ_CP012661.1"/>
</dbReference>
<dbReference type="Pfam" id="PF05194">
    <property type="entry name" value="UreE_C"/>
    <property type="match status" value="1"/>
</dbReference>
<dbReference type="EMBL" id="CP012661">
    <property type="protein sequence ID" value="AMY69398.1"/>
    <property type="molecule type" value="Genomic_DNA"/>
</dbReference>
<keyword evidence="4 5" id="KW-0143">Chaperone</keyword>
<dbReference type="InterPro" id="IPR036118">
    <property type="entry name" value="UreE_N_sf"/>
</dbReference>
<dbReference type="InterPro" id="IPR004029">
    <property type="entry name" value="UreE_N"/>
</dbReference>
<feature type="region of interest" description="Disordered" evidence="6">
    <location>
        <begin position="135"/>
        <end position="189"/>
    </location>
</feature>
<evidence type="ECO:0000313" key="9">
    <source>
        <dbReference type="Proteomes" id="UP000076128"/>
    </source>
</evidence>
<dbReference type="GO" id="GO:0065003">
    <property type="term" value="P:protein-containing complex assembly"/>
    <property type="evidence" value="ECO:0007669"/>
    <property type="project" value="InterPro"/>
</dbReference>
<proteinExistence type="inferred from homology"/>
<comment type="function">
    <text evidence="5">Involved in urease metallocenter assembly. Binds nickel. Probably functions as a nickel donor during metallocenter assembly.</text>
</comment>
<dbReference type="PATRIC" id="fig|1335048.3.peg.2245"/>
<dbReference type="Gene3D" id="2.60.260.20">
    <property type="entry name" value="Urease metallochaperone UreE, N-terminal domain"/>
    <property type="match status" value="1"/>
</dbReference>
<dbReference type="AlphaFoldDB" id="A0A159Z4X2"/>
<dbReference type="SUPFAM" id="SSF69737">
    <property type="entry name" value="Urease metallochaperone UreE, C-terminal domain"/>
    <property type="match status" value="1"/>
</dbReference>
<dbReference type="HAMAP" id="MF_00822">
    <property type="entry name" value="UreE"/>
    <property type="match status" value="1"/>
</dbReference>
<evidence type="ECO:0000256" key="2">
    <source>
        <dbReference type="ARBA" id="ARBA00022490"/>
    </source>
</evidence>
<evidence type="ECO:0000256" key="3">
    <source>
        <dbReference type="ARBA" id="ARBA00022596"/>
    </source>
</evidence>
<evidence type="ECO:0000256" key="4">
    <source>
        <dbReference type="ARBA" id="ARBA00023186"/>
    </source>
</evidence>
<sequence>MTGLHSHQVLRGAGREAADHVTLGYEARLLRRKRLDSEGGTSFLVDLAETTSVNEGDAFALSDGSLVGVRAAPEPLIEVTGPNLPRLAWHIGNRHTPCQIDSARLLIAQDHVLAAMLAGLGASLKDVTEPFLPEGGAYGHGRTMGHEHGGHDHGTEPGHDQSHEPGHRHVHVHVSRAPGDDPEDVPLDV</sequence>
<accession>A0A159Z4X2</accession>
<dbReference type="InterPro" id="IPR007864">
    <property type="entry name" value="UreE_C_dom"/>
</dbReference>
<dbReference type="KEGG" id="daa:AKL17_2152"/>
<dbReference type="GO" id="GO:0019627">
    <property type="term" value="P:urea metabolic process"/>
    <property type="evidence" value="ECO:0007669"/>
    <property type="project" value="InterPro"/>
</dbReference>
<feature type="compositionally biased region" description="Acidic residues" evidence="6">
    <location>
        <begin position="180"/>
        <end position="189"/>
    </location>
</feature>
<protein>
    <recommendedName>
        <fullName evidence="5">Urease accessory protein UreE</fullName>
    </recommendedName>
</protein>
<keyword evidence="3 5" id="KW-0533">Nickel</keyword>
<gene>
    <name evidence="5" type="primary">ureE</name>
    <name evidence="8" type="ORF">AKL17_2152</name>
</gene>
<dbReference type="CDD" id="cd00571">
    <property type="entry name" value="UreE"/>
    <property type="match status" value="1"/>
</dbReference>
<dbReference type="GO" id="GO:0051082">
    <property type="term" value="F:unfolded protein binding"/>
    <property type="evidence" value="ECO:0007669"/>
    <property type="project" value="UniProtKB-UniRule"/>
</dbReference>
<dbReference type="GO" id="GO:0006457">
    <property type="term" value="P:protein folding"/>
    <property type="evidence" value="ECO:0007669"/>
    <property type="project" value="InterPro"/>
</dbReference>
<keyword evidence="9" id="KW-1185">Reference proteome</keyword>
<comment type="similarity">
    <text evidence="5">Belongs to the UreE family.</text>
</comment>
<dbReference type="InterPro" id="IPR012406">
    <property type="entry name" value="UreE"/>
</dbReference>
<evidence type="ECO:0000259" key="7">
    <source>
        <dbReference type="SMART" id="SM00988"/>
    </source>
</evidence>
<dbReference type="SUPFAM" id="SSF69287">
    <property type="entry name" value="Urease metallochaperone UreE, N-terminal domain"/>
    <property type="match status" value="1"/>
</dbReference>
<dbReference type="Gene3D" id="3.30.70.790">
    <property type="entry name" value="UreE, C-terminal domain"/>
    <property type="match status" value="1"/>
</dbReference>
<evidence type="ECO:0000256" key="1">
    <source>
        <dbReference type="ARBA" id="ARBA00004496"/>
    </source>
</evidence>
<keyword evidence="2 5" id="KW-0963">Cytoplasm</keyword>
<feature type="domain" description="UreE urease accessory N-terminal" evidence="7">
    <location>
        <begin position="3"/>
        <end position="67"/>
    </location>
</feature>
<dbReference type="GO" id="GO:0005737">
    <property type="term" value="C:cytoplasm"/>
    <property type="evidence" value="ECO:0007669"/>
    <property type="project" value="UniProtKB-SubCell"/>
</dbReference>
<dbReference type="Pfam" id="PF02814">
    <property type="entry name" value="UreE_N"/>
    <property type="match status" value="1"/>
</dbReference>
<comment type="subcellular location">
    <subcellularLocation>
        <location evidence="1 5">Cytoplasm</location>
    </subcellularLocation>
</comment>
<evidence type="ECO:0000256" key="5">
    <source>
        <dbReference type="HAMAP-Rule" id="MF_00822"/>
    </source>
</evidence>
<dbReference type="OrthoDB" id="9802215at2"/>